<evidence type="ECO:0000313" key="1">
    <source>
        <dbReference type="EMBL" id="SUZ79584.1"/>
    </source>
</evidence>
<protein>
    <submittedName>
        <fullName evidence="1">Uncharacterized protein</fullName>
    </submittedName>
</protein>
<sequence>MIYLAFILQIKYNFSTVKKNVLLKTAEFISTMPQTNKVI</sequence>
<reference evidence="1" key="1">
    <citation type="submission" date="2018-05" db="EMBL/GenBank/DDBJ databases">
        <authorList>
            <person name="Lanie J.A."/>
            <person name="Ng W.-L."/>
            <person name="Kazmierczak K.M."/>
            <person name="Andrzejewski T.M."/>
            <person name="Davidsen T.M."/>
            <person name="Wayne K.J."/>
            <person name="Tettelin H."/>
            <person name="Glass J.I."/>
            <person name="Rusch D."/>
            <person name="Podicherti R."/>
            <person name="Tsui H.-C.T."/>
            <person name="Winkler M.E."/>
        </authorList>
    </citation>
    <scope>NUCLEOTIDE SEQUENCE</scope>
</reference>
<accession>A0A381QKY3</accession>
<proteinExistence type="predicted"/>
<organism evidence="1">
    <name type="scientific">marine metagenome</name>
    <dbReference type="NCBI Taxonomy" id="408172"/>
    <lineage>
        <taxon>unclassified sequences</taxon>
        <taxon>metagenomes</taxon>
        <taxon>ecological metagenomes</taxon>
    </lineage>
</organism>
<dbReference type="EMBL" id="UINC01001393">
    <property type="protein sequence ID" value="SUZ79584.1"/>
    <property type="molecule type" value="Genomic_DNA"/>
</dbReference>
<dbReference type="AlphaFoldDB" id="A0A381QKY3"/>
<name>A0A381QKY3_9ZZZZ</name>
<gene>
    <name evidence="1" type="ORF">METZ01_LOCUS32438</name>
</gene>